<protein>
    <recommendedName>
        <fullName evidence="2">DUF4397 domain-containing protein</fullName>
    </recommendedName>
</protein>
<feature type="signal peptide" evidence="1">
    <location>
        <begin position="1"/>
        <end position="25"/>
    </location>
</feature>
<reference evidence="4" key="1">
    <citation type="submission" date="2017-01" db="EMBL/GenBank/DDBJ databases">
        <authorList>
            <person name="Varghese N."/>
            <person name="Submissions S."/>
        </authorList>
    </citation>
    <scope>NUCLEOTIDE SEQUENCE [LARGE SCALE GENOMIC DNA]</scope>
    <source>
        <strain evidence="4">LP100</strain>
    </source>
</reference>
<evidence type="ECO:0000259" key="2">
    <source>
        <dbReference type="Pfam" id="PF14344"/>
    </source>
</evidence>
<gene>
    <name evidence="3" type="ORF">SAMN05444128_3593</name>
</gene>
<sequence length="269" mass="29415">MMKIFKRAFLFLAAGLMLGACEKNAIPEVTEPVQEGGAYVKFFFQVEGAPRANFYLDSKKVTAVAPTTTSNIVLGNAYGSVYPSNAYAMVPSGTFNMSAIDTVAGKGTADVLASTSVNLAANKHYSAYLAGTPTSYEVFMVEDNLPPADYTKIWWRFMNTMADMPFAVDAYAVRSAVAATETKPAEPVQVYELGKGLAFKQHGPYVELKPGTYTYKVFPAGTEYDPATSKSYIQQSFSVTTLGRVYTTQIRGAYAETPKAAQIDYWRER</sequence>
<dbReference type="RefSeq" id="WP_076671728.1">
    <property type="nucleotide sequence ID" value="NZ_FTPP01000004.1"/>
</dbReference>
<accession>A0A1R3XRH3</accession>
<feature type="chain" id="PRO_5012503746" description="DUF4397 domain-containing protein" evidence="1">
    <location>
        <begin position="26"/>
        <end position="269"/>
    </location>
</feature>
<keyword evidence="1" id="KW-0732">Signal</keyword>
<name>A0A1R3XRH3_9BACT</name>
<dbReference type="PROSITE" id="PS51257">
    <property type="entry name" value="PROKAR_LIPOPROTEIN"/>
    <property type="match status" value="1"/>
</dbReference>
<proteinExistence type="predicted"/>
<evidence type="ECO:0000313" key="4">
    <source>
        <dbReference type="Proteomes" id="UP000187181"/>
    </source>
</evidence>
<dbReference type="OrthoDB" id="941956at2"/>
<evidence type="ECO:0000256" key="1">
    <source>
        <dbReference type="SAM" id="SignalP"/>
    </source>
</evidence>
<organism evidence="3 4">
    <name type="scientific">Pontibacter indicus</name>
    <dbReference type="NCBI Taxonomy" id="1317125"/>
    <lineage>
        <taxon>Bacteria</taxon>
        <taxon>Pseudomonadati</taxon>
        <taxon>Bacteroidota</taxon>
        <taxon>Cytophagia</taxon>
        <taxon>Cytophagales</taxon>
        <taxon>Hymenobacteraceae</taxon>
        <taxon>Pontibacter</taxon>
    </lineage>
</organism>
<dbReference type="Proteomes" id="UP000187181">
    <property type="component" value="Unassembled WGS sequence"/>
</dbReference>
<evidence type="ECO:0000313" key="3">
    <source>
        <dbReference type="EMBL" id="SIT94478.1"/>
    </source>
</evidence>
<dbReference type="STRING" id="1317125.SAMN05444128_3593"/>
<dbReference type="Pfam" id="PF14344">
    <property type="entry name" value="DUF4397"/>
    <property type="match status" value="1"/>
</dbReference>
<dbReference type="InterPro" id="IPR025510">
    <property type="entry name" value="DUF4397"/>
</dbReference>
<dbReference type="AlphaFoldDB" id="A0A1R3XRH3"/>
<dbReference type="EMBL" id="FTPP01000004">
    <property type="protein sequence ID" value="SIT94478.1"/>
    <property type="molecule type" value="Genomic_DNA"/>
</dbReference>
<feature type="domain" description="DUF4397" evidence="2">
    <location>
        <begin position="38"/>
        <end position="169"/>
    </location>
</feature>
<keyword evidence="4" id="KW-1185">Reference proteome</keyword>